<sequence>MSQTPTNKGKADCQSADSPLWTTPAAPGPGPFAHLTIPANIDEIAAQVVRDSMAKLKKRLAPYNTKVTMRTLMMELD</sequence>
<comment type="caution">
    <text evidence="2">The sequence shown here is derived from an EMBL/GenBank/DDBJ whole genome shotgun (WGS) entry which is preliminary data.</text>
</comment>
<evidence type="ECO:0000313" key="2">
    <source>
        <dbReference type="EMBL" id="KKM97854.1"/>
    </source>
</evidence>
<feature type="region of interest" description="Disordered" evidence="1">
    <location>
        <begin position="1"/>
        <end position="29"/>
    </location>
</feature>
<accession>A0A0F9LRT4</accession>
<protein>
    <submittedName>
        <fullName evidence="2">Uncharacterized protein</fullName>
    </submittedName>
</protein>
<gene>
    <name evidence="2" type="ORF">LCGC14_1163910</name>
</gene>
<proteinExistence type="predicted"/>
<organism evidence="2">
    <name type="scientific">marine sediment metagenome</name>
    <dbReference type="NCBI Taxonomy" id="412755"/>
    <lineage>
        <taxon>unclassified sequences</taxon>
        <taxon>metagenomes</taxon>
        <taxon>ecological metagenomes</taxon>
    </lineage>
</organism>
<reference evidence="2" key="1">
    <citation type="journal article" date="2015" name="Nature">
        <title>Complex archaea that bridge the gap between prokaryotes and eukaryotes.</title>
        <authorList>
            <person name="Spang A."/>
            <person name="Saw J.H."/>
            <person name="Jorgensen S.L."/>
            <person name="Zaremba-Niedzwiedzka K."/>
            <person name="Martijn J."/>
            <person name="Lind A.E."/>
            <person name="van Eijk R."/>
            <person name="Schleper C."/>
            <person name="Guy L."/>
            <person name="Ettema T.J."/>
        </authorList>
    </citation>
    <scope>NUCLEOTIDE SEQUENCE</scope>
</reference>
<name>A0A0F9LRT4_9ZZZZ</name>
<dbReference type="AlphaFoldDB" id="A0A0F9LRT4"/>
<evidence type="ECO:0000256" key="1">
    <source>
        <dbReference type="SAM" id="MobiDB-lite"/>
    </source>
</evidence>
<dbReference type="EMBL" id="LAZR01005700">
    <property type="protein sequence ID" value="KKM97854.1"/>
    <property type="molecule type" value="Genomic_DNA"/>
</dbReference>